<keyword evidence="3" id="KW-0677">Repeat</keyword>
<dbReference type="InterPro" id="IPR002502">
    <property type="entry name" value="Amidase_domain"/>
</dbReference>
<dbReference type="Proteomes" id="UP000683246">
    <property type="component" value="Chromosome"/>
</dbReference>
<dbReference type="GO" id="GO:0071555">
    <property type="term" value="P:cell wall organization"/>
    <property type="evidence" value="ECO:0007669"/>
    <property type="project" value="UniProtKB-KW"/>
</dbReference>
<dbReference type="GO" id="GO:0009253">
    <property type="term" value="P:peptidoglycan catabolic process"/>
    <property type="evidence" value="ECO:0007669"/>
    <property type="project" value="InterPro"/>
</dbReference>
<dbReference type="InterPro" id="IPR001119">
    <property type="entry name" value="SLH_dom"/>
</dbReference>
<name>A0A8J8MLA3_9FIRM</name>
<evidence type="ECO:0000256" key="5">
    <source>
        <dbReference type="ARBA" id="ARBA00023316"/>
    </source>
</evidence>
<evidence type="ECO:0000313" key="8">
    <source>
        <dbReference type="Proteomes" id="UP000683246"/>
    </source>
</evidence>
<evidence type="ECO:0000256" key="1">
    <source>
        <dbReference type="ARBA" id="ARBA00001561"/>
    </source>
</evidence>
<keyword evidence="8" id="KW-1185">Reference proteome</keyword>
<dbReference type="SUPFAM" id="SSF55846">
    <property type="entry name" value="N-acetylmuramoyl-L-alanine amidase-like"/>
    <property type="match status" value="1"/>
</dbReference>
<dbReference type="EC" id="3.5.1.28" evidence="2"/>
<keyword evidence="4" id="KW-0378">Hydrolase</keyword>
<evidence type="ECO:0000259" key="6">
    <source>
        <dbReference type="PROSITE" id="PS51272"/>
    </source>
</evidence>
<sequence length="243" mass="27770">MNIISQYQIEWKGNQYTNKSSRRGHAPSIIVNHITEGSSDSTISWFTSSTNKVSSAHFLVSKVGRIYQFVKIEDSAWANGIRSSEYHRATAPIVQEKGVNPNWYSVSIEHEGIYRDTRGELTKEQLAATIWLHGYIIDYVKKNWNVDMPADRKHIIGHYEIDPVRKPFCPGEKYPFERIISALKDVSEIELTDIKGHWAEPYIKRGVEAGLLNGYPDGSFRPNQYVTRAELAAVMVKLLDLEK</sequence>
<proteinExistence type="predicted"/>
<evidence type="ECO:0000256" key="4">
    <source>
        <dbReference type="ARBA" id="ARBA00022801"/>
    </source>
</evidence>
<keyword evidence="5" id="KW-0961">Cell wall biogenesis/degradation</keyword>
<dbReference type="GO" id="GO:0009254">
    <property type="term" value="P:peptidoglycan turnover"/>
    <property type="evidence" value="ECO:0007669"/>
    <property type="project" value="TreeGrafter"/>
</dbReference>
<dbReference type="PROSITE" id="PS51272">
    <property type="entry name" value="SLH"/>
    <property type="match status" value="1"/>
</dbReference>
<dbReference type="InterPro" id="IPR036505">
    <property type="entry name" value="Amidase/PGRP_sf"/>
</dbReference>
<organism evidence="7 8">
    <name type="scientific">Vallitalea pronyensis</name>
    <dbReference type="NCBI Taxonomy" id="1348613"/>
    <lineage>
        <taxon>Bacteria</taxon>
        <taxon>Bacillati</taxon>
        <taxon>Bacillota</taxon>
        <taxon>Clostridia</taxon>
        <taxon>Lachnospirales</taxon>
        <taxon>Vallitaleaceae</taxon>
        <taxon>Vallitalea</taxon>
    </lineage>
</organism>
<dbReference type="Pfam" id="PF01510">
    <property type="entry name" value="Amidase_2"/>
    <property type="match status" value="1"/>
</dbReference>
<protein>
    <recommendedName>
        <fullName evidence="2">N-acetylmuramoyl-L-alanine amidase</fullName>
        <ecNumber evidence="2">3.5.1.28</ecNumber>
    </recommendedName>
</protein>
<feature type="domain" description="SLH" evidence="6">
    <location>
        <begin position="186"/>
        <end position="243"/>
    </location>
</feature>
<dbReference type="PANTHER" id="PTHR30417:SF1">
    <property type="entry name" value="N-ACETYLMURAMOYL-L-ALANINE AMIDASE AMID"/>
    <property type="match status" value="1"/>
</dbReference>
<evidence type="ECO:0000256" key="3">
    <source>
        <dbReference type="ARBA" id="ARBA00022737"/>
    </source>
</evidence>
<accession>A0A8J8MLA3</accession>
<dbReference type="RefSeq" id="WP_212694289.1">
    <property type="nucleotide sequence ID" value="NZ_CP058649.1"/>
</dbReference>
<dbReference type="EMBL" id="CP058649">
    <property type="protein sequence ID" value="QUI23604.1"/>
    <property type="molecule type" value="Genomic_DNA"/>
</dbReference>
<dbReference type="SMART" id="SM00644">
    <property type="entry name" value="Ami_2"/>
    <property type="match status" value="1"/>
</dbReference>
<dbReference type="Gene3D" id="3.40.80.10">
    <property type="entry name" value="Peptidoglycan recognition protein-like"/>
    <property type="match status" value="1"/>
</dbReference>
<gene>
    <name evidence="7" type="ORF">HZI73_15485</name>
</gene>
<dbReference type="CDD" id="cd06583">
    <property type="entry name" value="PGRP"/>
    <property type="match status" value="1"/>
</dbReference>
<dbReference type="InterPro" id="IPR051206">
    <property type="entry name" value="NAMLAA_amidase_2"/>
</dbReference>
<evidence type="ECO:0000256" key="2">
    <source>
        <dbReference type="ARBA" id="ARBA00011901"/>
    </source>
</evidence>
<evidence type="ECO:0000313" key="7">
    <source>
        <dbReference type="EMBL" id="QUI23604.1"/>
    </source>
</evidence>
<dbReference type="GO" id="GO:0008745">
    <property type="term" value="F:N-acetylmuramoyl-L-alanine amidase activity"/>
    <property type="evidence" value="ECO:0007669"/>
    <property type="project" value="UniProtKB-EC"/>
</dbReference>
<comment type="catalytic activity">
    <reaction evidence="1">
        <text>Hydrolyzes the link between N-acetylmuramoyl residues and L-amino acid residues in certain cell-wall glycopeptides.</text>
        <dbReference type="EC" id="3.5.1.28"/>
    </reaction>
</comment>
<dbReference type="Pfam" id="PF00395">
    <property type="entry name" value="SLH"/>
    <property type="match status" value="1"/>
</dbReference>
<dbReference type="AlphaFoldDB" id="A0A8J8MLA3"/>
<reference evidence="7" key="1">
    <citation type="submission" date="2020-07" db="EMBL/GenBank/DDBJ databases">
        <title>Vallitalea pronyensis genome.</title>
        <authorList>
            <person name="Postec A."/>
        </authorList>
    </citation>
    <scope>NUCLEOTIDE SEQUENCE</scope>
    <source>
        <strain evidence="7">FatNI3</strain>
    </source>
</reference>
<dbReference type="PANTHER" id="PTHR30417">
    <property type="entry name" value="N-ACETYLMURAMOYL-L-ALANINE AMIDASE AMID"/>
    <property type="match status" value="1"/>
</dbReference>
<dbReference type="KEGG" id="vpy:HZI73_15485"/>